<sequence length="226" mass="24492">MGTNQVWGMVERAAPARGFDTNVVVTAEVARKFAVDGYRFCVRYVSHDQAEGQYDISRGEAETILGANLALMVVQHVRRSGWSPTAALGTSDGALAAQHLAGMGAPPRLTVWTDIEGLTSDVPAADIIAYANAWYTAVAAAGYTPGLYVGTFRLTSSQLYWNLKFRNYWKSGMAVADVERRGYQMIQQSPGNVTMNGIHIDNDVVQADNLGDLPTWWVGNSEVAAS</sequence>
<feature type="domain" description="Rv2525c-like glycoside hydrolase-like" evidence="1">
    <location>
        <begin position="35"/>
        <end position="205"/>
    </location>
</feature>
<evidence type="ECO:0000313" key="3">
    <source>
        <dbReference type="Proteomes" id="UP001217838"/>
    </source>
</evidence>
<reference evidence="2 3" key="1">
    <citation type="submission" date="2022-11" db="EMBL/GenBank/DDBJ databases">
        <title>Minimal conservation of predation-associated metabolite biosynthetic gene clusters underscores biosynthetic potential of Myxococcota including descriptions for ten novel species: Archangium lansinium sp. nov., Myxococcus landrumus sp. nov., Nannocystis bai.</title>
        <authorList>
            <person name="Ahearne A."/>
            <person name="Stevens C."/>
            <person name="Dowd S."/>
        </authorList>
    </citation>
    <scope>NUCLEOTIDE SEQUENCE [LARGE SCALE GENOMIC DNA]</scope>
    <source>
        <strain evidence="2 3">NCELM</strain>
    </source>
</reference>
<dbReference type="SUPFAM" id="SSF51445">
    <property type="entry name" value="(Trans)glycosidases"/>
    <property type="match status" value="1"/>
</dbReference>
<gene>
    <name evidence="2" type="ORF">POL58_15770</name>
</gene>
<evidence type="ECO:0000313" key="2">
    <source>
        <dbReference type="EMBL" id="MDC0669210.1"/>
    </source>
</evidence>
<proteinExistence type="predicted"/>
<dbReference type="Proteomes" id="UP001217838">
    <property type="component" value="Unassembled WGS sequence"/>
</dbReference>
<evidence type="ECO:0000259" key="1">
    <source>
        <dbReference type="Pfam" id="PF08924"/>
    </source>
</evidence>
<dbReference type="Pfam" id="PF08924">
    <property type="entry name" value="Rv2525c_GlyHyd-like"/>
    <property type="match status" value="1"/>
</dbReference>
<accession>A0ABT5B502</accession>
<name>A0ABT5B502_9BACT</name>
<organism evidence="2 3">
    <name type="scientific">Nannocystis radixulma</name>
    <dbReference type="NCBI Taxonomy" id="2995305"/>
    <lineage>
        <taxon>Bacteria</taxon>
        <taxon>Pseudomonadati</taxon>
        <taxon>Myxococcota</taxon>
        <taxon>Polyangia</taxon>
        <taxon>Nannocystales</taxon>
        <taxon>Nannocystaceae</taxon>
        <taxon>Nannocystis</taxon>
    </lineage>
</organism>
<comment type="caution">
    <text evidence="2">The sequence shown here is derived from an EMBL/GenBank/DDBJ whole genome shotgun (WGS) entry which is preliminary data.</text>
</comment>
<dbReference type="InterPro" id="IPR015020">
    <property type="entry name" value="Rv2525c-like_Glyco_Hydro-like"/>
</dbReference>
<dbReference type="EMBL" id="JAQNDN010000007">
    <property type="protein sequence ID" value="MDC0669210.1"/>
    <property type="molecule type" value="Genomic_DNA"/>
</dbReference>
<protein>
    <submittedName>
        <fullName evidence="2">DUF1906 domain-containing protein</fullName>
    </submittedName>
</protein>
<keyword evidence="3" id="KW-1185">Reference proteome</keyword>
<dbReference type="RefSeq" id="WP_271998922.1">
    <property type="nucleotide sequence ID" value="NZ_JAQNDN010000007.1"/>
</dbReference>
<dbReference type="Gene3D" id="3.20.20.80">
    <property type="entry name" value="Glycosidases"/>
    <property type="match status" value="1"/>
</dbReference>
<dbReference type="InterPro" id="IPR017853">
    <property type="entry name" value="GH"/>
</dbReference>